<name>A0AAW1NM53_9CHLO</name>
<sequence>MQNPASAHSLVYAKSISNPCEKAPAALNLWLQCRSSILRTRHHPLYFSAAAGPKLASSWSGTGYGAGASVASAI</sequence>
<organism evidence="1 2">
    <name type="scientific">Symbiochloris irregularis</name>
    <dbReference type="NCBI Taxonomy" id="706552"/>
    <lineage>
        <taxon>Eukaryota</taxon>
        <taxon>Viridiplantae</taxon>
        <taxon>Chlorophyta</taxon>
        <taxon>core chlorophytes</taxon>
        <taxon>Trebouxiophyceae</taxon>
        <taxon>Trebouxiales</taxon>
        <taxon>Trebouxiaceae</taxon>
        <taxon>Symbiochloris</taxon>
    </lineage>
</organism>
<proteinExistence type="predicted"/>
<evidence type="ECO:0000313" key="2">
    <source>
        <dbReference type="Proteomes" id="UP001465755"/>
    </source>
</evidence>
<gene>
    <name evidence="1" type="ORF">WJX73_002841</name>
</gene>
<dbReference type="Proteomes" id="UP001465755">
    <property type="component" value="Unassembled WGS sequence"/>
</dbReference>
<reference evidence="1 2" key="1">
    <citation type="journal article" date="2024" name="Nat. Commun.">
        <title>Phylogenomics reveals the evolutionary origins of lichenization in chlorophyte algae.</title>
        <authorList>
            <person name="Puginier C."/>
            <person name="Libourel C."/>
            <person name="Otte J."/>
            <person name="Skaloud P."/>
            <person name="Haon M."/>
            <person name="Grisel S."/>
            <person name="Petersen M."/>
            <person name="Berrin J.G."/>
            <person name="Delaux P.M."/>
            <person name="Dal Grande F."/>
            <person name="Keller J."/>
        </authorList>
    </citation>
    <scope>NUCLEOTIDE SEQUENCE [LARGE SCALE GENOMIC DNA]</scope>
    <source>
        <strain evidence="1 2">SAG 2036</strain>
    </source>
</reference>
<evidence type="ECO:0000313" key="1">
    <source>
        <dbReference type="EMBL" id="KAK9786391.1"/>
    </source>
</evidence>
<keyword evidence="2" id="KW-1185">Reference proteome</keyword>
<dbReference type="EMBL" id="JALJOQ010000273">
    <property type="protein sequence ID" value="KAK9786391.1"/>
    <property type="molecule type" value="Genomic_DNA"/>
</dbReference>
<protein>
    <submittedName>
        <fullName evidence="1">Uncharacterized protein</fullName>
    </submittedName>
</protein>
<comment type="caution">
    <text evidence="1">The sequence shown here is derived from an EMBL/GenBank/DDBJ whole genome shotgun (WGS) entry which is preliminary data.</text>
</comment>
<accession>A0AAW1NM53</accession>
<dbReference type="AlphaFoldDB" id="A0AAW1NM53"/>